<organism evidence="2 3">
    <name type="scientific">Butyricicoccus faecihominis</name>
    <dbReference type="NCBI Taxonomy" id="1712515"/>
    <lineage>
        <taxon>Bacteria</taxon>
        <taxon>Bacillati</taxon>
        <taxon>Bacillota</taxon>
        <taxon>Clostridia</taxon>
        <taxon>Eubacteriales</taxon>
        <taxon>Butyricicoccaceae</taxon>
        <taxon>Butyricicoccus</taxon>
    </lineage>
</organism>
<keyword evidence="3" id="KW-1185">Reference proteome</keyword>
<dbReference type="RefSeq" id="WP_117492824.1">
    <property type="nucleotide sequence ID" value="NZ_BLYJ01000021.1"/>
</dbReference>
<protein>
    <submittedName>
        <fullName evidence="2">Uncharacterized protein</fullName>
    </submittedName>
</protein>
<accession>A0ABQ1E0U9</accession>
<keyword evidence="1" id="KW-0812">Transmembrane</keyword>
<evidence type="ECO:0000256" key="1">
    <source>
        <dbReference type="SAM" id="Phobius"/>
    </source>
</evidence>
<evidence type="ECO:0000313" key="2">
    <source>
        <dbReference type="EMBL" id="GFO88592.1"/>
    </source>
</evidence>
<name>A0ABQ1E0U9_9FIRM</name>
<proteinExistence type="predicted"/>
<reference evidence="2 3" key="1">
    <citation type="submission" date="2020-06" db="EMBL/GenBank/DDBJ databases">
        <title>Characterization of fructooligosaccharide metabolism and fructooligosaccharide-degrading enzymes in human commensal butyrate producers.</title>
        <authorList>
            <person name="Tanno H."/>
            <person name="Fujii T."/>
            <person name="Hirano K."/>
            <person name="Maeno S."/>
            <person name="Tonozuka T."/>
            <person name="Sakamoto M."/>
            <person name="Ohkuma M."/>
            <person name="Tochio T."/>
            <person name="Endo A."/>
        </authorList>
    </citation>
    <scope>NUCLEOTIDE SEQUENCE [LARGE SCALE GENOMIC DNA]</scope>
    <source>
        <strain evidence="2 3">JCM 31056</strain>
    </source>
</reference>
<keyword evidence="1" id="KW-1133">Transmembrane helix</keyword>
<keyword evidence="1" id="KW-0472">Membrane</keyword>
<sequence length="133" mass="15659">MKAAQYAKYFIRTILLMAFIALVLTAIHILTPKIDVSSFVGVHWDIDHPKEISYSFDREDLVQEILRLKPNADTEDVEEFANSIQMEVEIVDWIEDAENPYRKEICMRVTQYDKKLQRKVGIEFYETVRTLIC</sequence>
<dbReference type="EMBL" id="BLYJ01000021">
    <property type="protein sequence ID" value="GFO88592.1"/>
    <property type="molecule type" value="Genomic_DNA"/>
</dbReference>
<gene>
    <name evidence="2" type="ORF">BUFA31_17560</name>
</gene>
<dbReference type="Proteomes" id="UP000620147">
    <property type="component" value="Unassembled WGS sequence"/>
</dbReference>
<evidence type="ECO:0000313" key="3">
    <source>
        <dbReference type="Proteomes" id="UP000620147"/>
    </source>
</evidence>
<feature type="transmembrane region" description="Helical" evidence="1">
    <location>
        <begin position="9"/>
        <end position="30"/>
    </location>
</feature>
<comment type="caution">
    <text evidence="2">The sequence shown here is derived from an EMBL/GenBank/DDBJ whole genome shotgun (WGS) entry which is preliminary data.</text>
</comment>